<evidence type="ECO:0000313" key="3">
    <source>
        <dbReference type="Proteomes" id="UP001596150"/>
    </source>
</evidence>
<protein>
    <submittedName>
        <fullName evidence="2">Uncharacterized protein</fullName>
    </submittedName>
</protein>
<dbReference type="EMBL" id="JBHSML010000031">
    <property type="protein sequence ID" value="MFC5518963.1"/>
    <property type="molecule type" value="Genomic_DNA"/>
</dbReference>
<gene>
    <name evidence="2" type="ORF">ACFPP9_24585</name>
</gene>
<accession>A0ABW0Q3M1</accession>
<evidence type="ECO:0000256" key="1">
    <source>
        <dbReference type="SAM" id="Coils"/>
    </source>
</evidence>
<dbReference type="RefSeq" id="WP_266346255.1">
    <property type="nucleotide sequence ID" value="NZ_JAPKNH010000015.1"/>
</dbReference>
<name>A0ABW0Q3M1_9HYPH</name>
<sequence length="148" mass="16222">MADRIEDGGSADVGRDLVDKLTVKAAMINLGEKIDWGSETDLMHEAAAEIIRLRALVTSSEQDRYRVCAELVLQLEQARAENAGMLEALEFYGDETAWNQPPVKTHAGLLGIEYENQASKVQKDRGRLARAAISRARQIGLSVGRAEA</sequence>
<dbReference type="Proteomes" id="UP001596150">
    <property type="component" value="Unassembled WGS sequence"/>
</dbReference>
<reference evidence="3" key="1">
    <citation type="journal article" date="2019" name="Int. J. Syst. Evol. Microbiol.">
        <title>The Global Catalogue of Microorganisms (GCM) 10K type strain sequencing project: providing services to taxonomists for standard genome sequencing and annotation.</title>
        <authorList>
            <consortium name="The Broad Institute Genomics Platform"/>
            <consortium name="The Broad Institute Genome Sequencing Center for Infectious Disease"/>
            <person name="Wu L."/>
            <person name="Ma J."/>
        </authorList>
    </citation>
    <scope>NUCLEOTIDE SEQUENCE [LARGE SCALE GENOMIC DNA]</scope>
    <source>
        <strain evidence="3">KACC 12633</strain>
    </source>
</reference>
<organism evidence="2 3">
    <name type="scientific">Kaistia terrae</name>
    <dbReference type="NCBI Taxonomy" id="537017"/>
    <lineage>
        <taxon>Bacteria</taxon>
        <taxon>Pseudomonadati</taxon>
        <taxon>Pseudomonadota</taxon>
        <taxon>Alphaproteobacteria</taxon>
        <taxon>Hyphomicrobiales</taxon>
        <taxon>Kaistiaceae</taxon>
        <taxon>Kaistia</taxon>
    </lineage>
</organism>
<comment type="caution">
    <text evidence="2">The sequence shown here is derived from an EMBL/GenBank/DDBJ whole genome shotgun (WGS) entry which is preliminary data.</text>
</comment>
<feature type="coiled-coil region" evidence="1">
    <location>
        <begin position="68"/>
        <end position="95"/>
    </location>
</feature>
<keyword evidence="3" id="KW-1185">Reference proteome</keyword>
<proteinExistence type="predicted"/>
<keyword evidence="1" id="KW-0175">Coiled coil</keyword>
<evidence type="ECO:0000313" key="2">
    <source>
        <dbReference type="EMBL" id="MFC5518963.1"/>
    </source>
</evidence>